<evidence type="ECO:0000256" key="3">
    <source>
        <dbReference type="ARBA" id="ARBA00022833"/>
    </source>
</evidence>
<dbReference type="PROSITE" id="PS50089">
    <property type="entry name" value="ZF_RING_2"/>
    <property type="match status" value="1"/>
</dbReference>
<dbReference type="PROSITE" id="PS51382">
    <property type="entry name" value="SPX"/>
    <property type="match status" value="1"/>
</dbReference>
<dbReference type="GO" id="GO:0008270">
    <property type="term" value="F:zinc ion binding"/>
    <property type="evidence" value="ECO:0007669"/>
    <property type="project" value="UniProtKB-KW"/>
</dbReference>
<evidence type="ECO:0000256" key="2">
    <source>
        <dbReference type="ARBA" id="ARBA00022771"/>
    </source>
</evidence>
<dbReference type="InterPro" id="IPR018957">
    <property type="entry name" value="Znf_C3HC4_RING-type"/>
</dbReference>
<evidence type="ECO:0000313" key="8">
    <source>
        <dbReference type="Proteomes" id="UP000036947"/>
    </source>
</evidence>
<comment type="caution">
    <text evidence="7">The sequence shown here is derived from an EMBL/GenBank/DDBJ whole genome shotgun (WGS) entry which is preliminary data.</text>
</comment>
<reference evidence="7 8" key="1">
    <citation type="journal article" date="2015" name="BMC Genomics">
        <title>The genome of the truffle-parasite Tolypocladium ophioglossoides and the evolution of antifungal peptaibiotics.</title>
        <authorList>
            <person name="Quandt C.A."/>
            <person name="Bushley K.E."/>
            <person name="Spatafora J.W."/>
        </authorList>
    </citation>
    <scope>NUCLEOTIDE SEQUENCE [LARGE SCALE GENOMIC DNA]</scope>
    <source>
        <strain evidence="7 8">CBS 100239</strain>
    </source>
</reference>
<dbReference type="SUPFAM" id="SSF57850">
    <property type="entry name" value="RING/U-box"/>
    <property type="match status" value="1"/>
</dbReference>
<feature type="domain" description="RING-type" evidence="5">
    <location>
        <begin position="427"/>
        <end position="466"/>
    </location>
</feature>
<keyword evidence="2 4" id="KW-0863">Zinc-finger</keyword>
<proteinExistence type="predicted"/>
<keyword evidence="8" id="KW-1185">Reference proteome</keyword>
<dbReference type="STRING" id="1163406.A0A0L0NGN2"/>
<dbReference type="Proteomes" id="UP000036947">
    <property type="component" value="Unassembled WGS sequence"/>
</dbReference>
<dbReference type="PANTHER" id="PTHR23327">
    <property type="entry name" value="RING FINGER PROTEIN 127"/>
    <property type="match status" value="1"/>
</dbReference>
<dbReference type="EMBL" id="LFRF01000004">
    <property type="protein sequence ID" value="KND93297.1"/>
    <property type="molecule type" value="Genomic_DNA"/>
</dbReference>
<dbReference type="SMART" id="SM00184">
    <property type="entry name" value="RING"/>
    <property type="match status" value="1"/>
</dbReference>
<dbReference type="Gene3D" id="3.30.40.10">
    <property type="entry name" value="Zinc/RING finger domain, C3HC4 (zinc finger)"/>
    <property type="match status" value="1"/>
</dbReference>
<sequence>MKFAHDFKETLTSQAPCQLCRPARRVAHDGMSHRFEPTTSRTALLSSDPPRRAGFPPHWVDQAIPYSQLKKCLKKVQRELQDLGLDPDTLRALLDPNNTSPVALQYKLKVAASADSCSSSALAATDSNFVRPKLTVYVHMQDGVVVDASLTPTSRRFFERIAAELPLDRVLPAPGSADAYTDSDHPDKPCKPCAKPSAAMAFPGPSSRAGYETIEVPLIFDSEFFDMLQSDVNSLDALQAEEEKRMTEEVVELGKEVSQVSRPSRFSKSDLARWRHIFELYLDAEVFFATHERDHGARSSQKALKQLQWFQGEVGKRQLANDFKLRQSRMAFSRFLNLNASLLKNLQFQELNKLAVVKILKSNSAHFFTPLTPTLEFDKRTSLGVSQAFPTVVQSEGLLSRDMAKDVCAQMSQELVSVVPQLIDYLCPVCFSVAYRPVRLDCQHVFCIRCVVKIQRRQEKHCPLCRADVVMNASAAPRCVSRTAGQDLPCVADNLDHKLESYMKKYFSKEVKEKQRANDIERGIEDYGPGYTHQECVIM</sequence>
<dbReference type="InterPro" id="IPR013083">
    <property type="entry name" value="Znf_RING/FYVE/PHD"/>
</dbReference>
<evidence type="ECO:0000256" key="4">
    <source>
        <dbReference type="PROSITE-ProRule" id="PRU00175"/>
    </source>
</evidence>
<evidence type="ECO:0000256" key="1">
    <source>
        <dbReference type="ARBA" id="ARBA00022723"/>
    </source>
</evidence>
<dbReference type="InterPro" id="IPR004331">
    <property type="entry name" value="SPX_dom"/>
</dbReference>
<dbReference type="Pfam" id="PF00097">
    <property type="entry name" value="zf-C3HC4"/>
    <property type="match status" value="1"/>
</dbReference>
<organism evidence="7 8">
    <name type="scientific">Tolypocladium ophioglossoides (strain CBS 100239)</name>
    <name type="common">Snaketongue truffleclub</name>
    <name type="synonym">Elaphocordyceps ophioglossoides</name>
    <dbReference type="NCBI Taxonomy" id="1163406"/>
    <lineage>
        <taxon>Eukaryota</taxon>
        <taxon>Fungi</taxon>
        <taxon>Dikarya</taxon>
        <taxon>Ascomycota</taxon>
        <taxon>Pezizomycotina</taxon>
        <taxon>Sordariomycetes</taxon>
        <taxon>Hypocreomycetidae</taxon>
        <taxon>Hypocreales</taxon>
        <taxon>Ophiocordycipitaceae</taxon>
        <taxon>Tolypocladium</taxon>
    </lineage>
</organism>
<feature type="domain" description="SPX" evidence="6">
    <location>
        <begin position="1"/>
        <end position="377"/>
    </location>
</feature>
<dbReference type="InterPro" id="IPR001841">
    <property type="entry name" value="Znf_RING"/>
</dbReference>
<name>A0A0L0NGN2_TOLOC</name>
<keyword evidence="1" id="KW-0479">Metal-binding</keyword>
<dbReference type="PANTHER" id="PTHR23327:SF51">
    <property type="entry name" value="TRANSCRIPTIONAL REGULATOR OF YEAST FORM ADHERENCE 3"/>
    <property type="match status" value="1"/>
</dbReference>
<evidence type="ECO:0000259" key="5">
    <source>
        <dbReference type="PROSITE" id="PS50089"/>
    </source>
</evidence>
<dbReference type="OrthoDB" id="5588846at2759"/>
<evidence type="ECO:0000259" key="6">
    <source>
        <dbReference type="PROSITE" id="PS51382"/>
    </source>
</evidence>
<dbReference type="Pfam" id="PF03105">
    <property type="entry name" value="SPX"/>
    <property type="match status" value="1"/>
</dbReference>
<dbReference type="AlphaFoldDB" id="A0A0L0NGN2"/>
<protein>
    <submittedName>
        <fullName evidence="7">Putative RING finger protein C6B12.07c</fullName>
    </submittedName>
</protein>
<keyword evidence="3" id="KW-0862">Zinc</keyword>
<dbReference type="PROSITE" id="PS00518">
    <property type="entry name" value="ZF_RING_1"/>
    <property type="match status" value="1"/>
</dbReference>
<accession>A0A0L0NGN2</accession>
<evidence type="ECO:0000313" key="7">
    <source>
        <dbReference type="EMBL" id="KND93297.1"/>
    </source>
</evidence>
<gene>
    <name evidence="7" type="ORF">TOPH_02162</name>
</gene>
<dbReference type="InterPro" id="IPR017907">
    <property type="entry name" value="Znf_RING_CS"/>
</dbReference>